<evidence type="ECO:0000313" key="10">
    <source>
        <dbReference type="EMBL" id="QYD13412.1"/>
    </source>
</evidence>
<keyword evidence="2" id="KW-0547">Nucleotide-binding</keyword>
<evidence type="ECO:0000256" key="7">
    <source>
        <dbReference type="SAM" id="MobiDB-lite"/>
    </source>
</evidence>
<feature type="coiled-coil region" evidence="6">
    <location>
        <begin position="818"/>
        <end position="845"/>
    </location>
</feature>
<evidence type="ECO:0000256" key="5">
    <source>
        <dbReference type="ARBA" id="ARBA00022840"/>
    </source>
</evidence>
<feature type="domain" description="(+)RNA virus helicase C-terminal" evidence="8">
    <location>
        <begin position="1273"/>
        <end position="1598"/>
    </location>
</feature>
<evidence type="ECO:0000256" key="3">
    <source>
        <dbReference type="ARBA" id="ARBA00022758"/>
    </source>
</evidence>
<feature type="compositionally biased region" description="Low complexity" evidence="7">
    <location>
        <begin position="912"/>
        <end position="928"/>
    </location>
</feature>
<dbReference type="Gene3D" id="3.40.50.300">
    <property type="entry name" value="P-loop containing nucleotide triphosphate hydrolases"/>
    <property type="match status" value="2"/>
</dbReference>
<evidence type="ECO:0000256" key="2">
    <source>
        <dbReference type="ARBA" id="ARBA00022741"/>
    </source>
</evidence>
<dbReference type="InterPro" id="IPR027417">
    <property type="entry name" value="P-loop_NTPase"/>
</dbReference>
<feature type="compositionally biased region" description="Polar residues" evidence="7">
    <location>
        <begin position="1030"/>
        <end position="1045"/>
    </location>
</feature>
<dbReference type="Pfam" id="PF01660">
    <property type="entry name" value="Vmethyltransf"/>
    <property type="match status" value="1"/>
</dbReference>
<dbReference type="PROSITE" id="PS51657">
    <property type="entry name" value="PSRV_HELICASE"/>
    <property type="match status" value="1"/>
</dbReference>
<dbReference type="EMBL" id="MZ599616">
    <property type="protein sequence ID" value="QYD13412.1"/>
    <property type="molecule type" value="Genomic_RNA"/>
</dbReference>
<feature type="region of interest" description="Disordered" evidence="7">
    <location>
        <begin position="632"/>
        <end position="655"/>
    </location>
</feature>
<organism evidence="10">
    <name type="scientific">Sisal-associated Closterovirus A</name>
    <dbReference type="NCBI Taxonomy" id="2863240"/>
    <lineage>
        <taxon>Viruses</taxon>
        <taxon>Riboviria</taxon>
        <taxon>Orthornavirae</taxon>
        <taxon>Kitrinoviricota</taxon>
        <taxon>Alsuviricetes</taxon>
        <taxon>Martellivirales</taxon>
        <taxon>Closteroviridae</taxon>
        <taxon>Closterovirus</taxon>
    </lineage>
</organism>
<evidence type="ECO:0000259" key="8">
    <source>
        <dbReference type="PROSITE" id="PS51657"/>
    </source>
</evidence>
<dbReference type="PROSITE" id="PS51743">
    <property type="entry name" value="ALPHAVIRUS_MT"/>
    <property type="match status" value="1"/>
</dbReference>
<dbReference type="InterPro" id="IPR002588">
    <property type="entry name" value="Alphavirus-like_MT_dom"/>
</dbReference>
<dbReference type="GO" id="GO:0008174">
    <property type="term" value="F:mRNA methyltransferase activity"/>
    <property type="evidence" value="ECO:0007669"/>
    <property type="project" value="UniProtKB-UniRule"/>
</dbReference>
<feature type="compositionally biased region" description="Basic and acidic residues" evidence="7">
    <location>
        <begin position="959"/>
        <end position="986"/>
    </location>
</feature>
<feature type="compositionally biased region" description="Basic and acidic residues" evidence="7">
    <location>
        <begin position="1062"/>
        <end position="1084"/>
    </location>
</feature>
<evidence type="ECO:0000256" key="4">
    <source>
        <dbReference type="ARBA" id="ARBA00022801"/>
    </source>
</evidence>
<dbReference type="GO" id="GO:0016787">
    <property type="term" value="F:hydrolase activity"/>
    <property type="evidence" value="ECO:0007669"/>
    <property type="project" value="UniProtKB-KW"/>
</dbReference>
<dbReference type="GO" id="GO:0005524">
    <property type="term" value="F:ATP binding"/>
    <property type="evidence" value="ECO:0007669"/>
    <property type="project" value="UniProtKB-KW"/>
</dbReference>
<dbReference type="SUPFAM" id="SSF52540">
    <property type="entry name" value="P-loop containing nucleoside triphosphate hydrolases"/>
    <property type="match status" value="1"/>
</dbReference>
<reference evidence="10" key="1">
    <citation type="journal article" name="Microorganisms">
        <title>The Sisal Virome: Uncovering the Viral Diversity of Agave Varieties Reveals New and Organ-Specific Viruses.</title>
        <authorList>
            <person name="Quintanilha-Peixoto G."/>
            <person name="Fonseca P.L.C."/>
            <person name="Raya F.T."/>
            <person name="Marone M.P."/>
            <person name="Bortolini D.E."/>
            <person name="Mieczkowski P."/>
            <person name="Olmo R.P."/>
            <person name="Carazzolle M.F."/>
            <person name="Voigt C.A."/>
            <person name="Soares A.C.F."/>
            <person name="Pereira G.A.G."/>
            <person name="Goes-Neto A."/>
            <person name="Aguiar E.R.G.R."/>
        </authorList>
    </citation>
    <scope>NUCLEOTIDE SEQUENCE</scope>
    <source>
        <strain evidence="10">S33</strain>
    </source>
</reference>
<keyword evidence="1" id="KW-0808">Transferase</keyword>
<feature type="compositionally biased region" description="Polar residues" evidence="7">
    <location>
        <begin position="988"/>
        <end position="1000"/>
    </location>
</feature>
<keyword evidence="6" id="KW-0175">Coiled coil</keyword>
<keyword evidence="5" id="KW-0067">ATP-binding</keyword>
<evidence type="ECO:0008006" key="11">
    <source>
        <dbReference type="Google" id="ProtNLM"/>
    </source>
</evidence>
<name>A0A8F9EED0_9CLOS</name>
<sequence length="1598" mass="178592">MAPLTAADIDSALSKNNLYSGALSQYLTRLNFKDGSEVGGKIDSELRNILEEREQCISGKPAATVSVSLSSEQKTRVEELFPELRIKFTDSSHSDHPVANALRTCINALFYHQLSGGPVIDVGGSLTYHIGNRHQDVHVCNPVLSGKDVLRRQIEMDGLRRMSTNTANLTDVRYSKSLETCISCQSRMHECQYSAPSAMCVDVYDMSLYYIVNAMEERDIDRMLVALMLPVELLEKKGEVVLRDTDTVVRWEEKLISKSYAKYFINGKGDAFSHDLDNLRAFLNVGRLVSRNSNCYHVVLDSIRGDYKLFSIIRARNDVGLHTDVRRIPTTLSGMYKVSIPKNRPEGTDLQEVYLDKDFVARVKSYLVNTTATTNERNFEYAMSCVRSQKTHLVVGSRVIHSKVEMEANQMPHIVATFLRDSVRSRALALEIANLGAYEQWGCWSIVKFVCNALWSWLTHSIKRLLFVLLKYTFPKYHAFITSLKKPIVPVEEYVEVKLLDNKHFFDYETIFVDHEKQYSRVVETSKKKAMEASTNELRKLLAEAVANKIDADTFVQRAATMDLTPDSLTEMWALINKESKAAKAADIESSAIKNVSKDARVLNKELEERMKSDAFNLADIDRIRRISRGEPVSRDSATDAVEGRTEKADNVADREEGGACFSDVSSQGGRPFARGVRVEEVDVPKEKDNQPEKKFLSVEYDTLSTPSECLPRYIMGKGKDGDTFFVVDEKDREARAKELERRRLARERLQRWGDVSESTEVSSLSATNSEKEFSIHTCDSTEASDVGDEAGILVEKHAVEQRMQNCQVPPVGVLREKTAEDDKYDSLQAQLARLNKKLDRIQSKKPVRGRSIRTMTRQYLSGKRASKLGQFELRAPQALKINEPTSALGTPARPEGVVGKGKLQIPDDITGSDTSSVSSVLLDVGESSKARAKSRPAAIPTQRESSARIVEPAAVRDVVAREPSAEPSLKEPGKTSATADKRAEQRPVSTDSATANSGAGANIVGESDALLRRGTERQRPKFASAPTKVPNSNSEGCKQQNTATADKRPTRGFESGSDEDVPAKHDSPHGAQHDYDASDKSSEGGDPAYIRPLTTDGCFYSGKEKLEESILEDLMCEPNEESTLDIFKKCLLPGCDWAVAKEPIFAMRRGISCPIRSLPAEYKDCAAVEYMLHTSVTCHDIFSKYQKLCGQVTRLNRSGVVSQGVKDSFRSLSVFRKHSEYVVIGNDRVSPMGAFAIFDIEECRFISAEDMKNSADALKWFAVCDDLYKGIPFRILKSAARIARNVSVDEAFKKVKVTLENTPPGGGKTTRLVDEYLKMPNQTLVVTANAGSAEDINTEVARRTNKPKKRVAKTADSRIMNWVSTMPMAVCRIDECFLMHFGQLKFVSVLSKTDNIVLYGDENQIPFINRLPGFRCKREVLEVNDIKCKHLNGSYRCPSDVCAYLSLLKKDDGTYCYPNGVKKLNGKRPVKSVSKSSILSCDDVPIEGFDVYLTYTQDEKAQMRRSLLNRRCKTPVMTVHECQGKTFENVAVVRTKPADDIVFDSLGHHIVVVSRHTVSMKYFTLTRKLNDKLGKAVSSMSTMQDEILRGIEYQQCS</sequence>
<dbReference type="InterPro" id="IPR027351">
    <property type="entry name" value="(+)RNA_virus_helicase_core_dom"/>
</dbReference>
<evidence type="ECO:0000259" key="9">
    <source>
        <dbReference type="PROSITE" id="PS51743"/>
    </source>
</evidence>
<dbReference type="Pfam" id="PF01443">
    <property type="entry name" value="Viral_helicase1"/>
    <property type="match status" value="1"/>
</dbReference>
<proteinExistence type="predicted"/>
<dbReference type="GO" id="GO:0075523">
    <property type="term" value="P:viral translational frameshifting"/>
    <property type="evidence" value="ECO:0007669"/>
    <property type="project" value="UniProtKB-KW"/>
</dbReference>
<dbReference type="GO" id="GO:0003723">
    <property type="term" value="F:RNA binding"/>
    <property type="evidence" value="ECO:0007669"/>
    <property type="project" value="InterPro"/>
</dbReference>
<keyword evidence="4" id="KW-0378">Hydrolase</keyword>
<evidence type="ECO:0000256" key="1">
    <source>
        <dbReference type="ARBA" id="ARBA00022679"/>
    </source>
</evidence>
<feature type="region of interest" description="Disordered" evidence="7">
    <location>
        <begin position="883"/>
        <end position="1088"/>
    </location>
</feature>
<accession>A0A8F9EED0</accession>
<feature type="domain" description="Alphavirus-like MT" evidence="9">
    <location>
        <begin position="87"/>
        <end position="283"/>
    </location>
</feature>
<feature type="compositionally biased region" description="Basic and acidic residues" evidence="7">
    <location>
        <begin position="1010"/>
        <end position="1020"/>
    </location>
</feature>
<protein>
    <recommendedName>
        <fullName evidence="11">Leader protease</fullName>
    </recommendedName>
</protein>
<dbReference type="GO" id="GO:0016556">
    <property type="term" value="P:mRNA modification"/>
    <property type="evidence" value="ECO:0007669"/>
    <property type="project" value="InterPro"/>
</dbReference>
<dbReference type="GO" id="GO:0006396">
    <property type="term" value="P:RNA processing"/>
    <property type="evidence" value="ECO:0007669"/>
    <property type="project" value="InterPro"/>
</dbReference>
<evidence type="ECO:0000256" key="6">
    <source>
        <dbReference type="SAM" id="Coils"/>
    </source>
</evidence>
<keyword evidence="3" id="KW-0688">Ribosomal frameshifting</keyword>